<accession>A0A6S7KH89</accession>
<proteinExistence type="predicted"/>
<dbReference type="AlphaFoldDB" id="A0A6S7KH89"/>
<gene>
    <name evidence="1" type="ORF">PACLA_8A020506</name>
</gene>
<dbReference type="EMBL" id="CACRXK020014884">
    <property type="protein sequence ID" value="CAB4027573.1"/>
    <property type="molecule type" value="Genomic_DNA"/>
</dbReference>
<evidence type="ECO:0000313" key="1">
    <source>
        <dbReference type="EMBL" id="CAB4027573.1"/>
    </source>
</evidence>
<comment type="caution">
    <text evidence="1">The sequence shown here is derived from an EMBL/GenBank/DDBJ whole genome shotgun (WGS) entry which is preliminary data.</text>
</comment>
<sequence length="146" mass="17258">MPWTADQRQRLAKEKSTLEKYFPGKVVWLDPTENTMIEITMITNNERTYVLRVYIPPDYPNSLPIMVVRDSPEPMPNWISGRMTHSFGQNEDGHLVICHYRRDRWSPDRTLSDIVVKGRIWLEAYEAHLVTGEQMEYYLRAMQGLK</sequence>
<reference evidence="1" key="1">
    <citation type="submission" date="2020-04" db="EMBL/GenBank/DDBJ databases">
        <authorList>
            <person name="Alioto T."/>
            <person name="Alioto T."/>
            <person name="Gomez Garrido J."/>
        </authorList>
    </citation>
    <scope>NUCLEOTIDE SEQUENCE</scope>
    <source>
        <strain evidence="1">A484AB</strain>
    </source>
</reference>
<dbReference type="SUPFAM" id="SSF54495">
    <property type="entry name" value="UBC-like"/>
    <property type="match status" value="1"/>
</dbReference>
<dbReference type="Gene3D" id="3.10.110.10">
    <property type="entry name" value="Ubiquitin Conjugating Enzyme"/>
    <property type="match status" value="1"/>
</dbReference>
<dbReference type="InterPro" id="IPR016135">
    <property type="entry name" value="UBQ-conjugating_enzyme/RWD"/>
</dbReference>
<dbReference type="OrthoDB" id="5946384at2759"/>
<evidence type="ECO:0000313" key="2">
    <source>
        <dbReference type="Proteomes" id="UP001152795"/>
    </source>
</evidence>
<dbReference type="Proteomes" id="UP001152795">
    <property type="component" value="Unassembled WGS sequence"/>
</dbReference>
<protein>
    <submittedName>
        <fullName evidence="1">Uncharacterized protein</fullName>
    </submittedName>
</protein>
<organism evidence="1 2">
    <name type="scientific">Paramuricea clavata</name>
    <name type="common">Red gorgonian</name>
    <name type="synonym">Violescent sea-whip</name>
    <dbReference type="NCBI Taxonomy" id="317549"/>
    <lineage>
        <taxon>Eukaryota</taxon>
        <taxon>Metazoa</taxon>
        <taxon>Cnidaria</taxon>
        <taxon>Anthozoa</taxon>
        <taxon>Octocorallia</taxon>
        <taxon>Malacalcyonacea</taxon>
        <taxon>Plexauridae</taxon>
        <taxon>Paramuricea</taxon>
    </lineage>
</organism>
<name>A0A6S7KH89_PARCT</name>
<keyword evidence="2" id="KW-1185">Reference proteome</keyword>